<sequence length="479" mass="51783">MAVVGSKFGVRRLHLEAAGFQFTEADENGQVNVVVPDDMERPTACVQVASRRPPRHEDVSEEEVAERVQHVFDYLFACGPCAPLSVLGPMFRVRRQQLVETGLELTNDPQTGQTIVWLPQDAPPSKQEAPPRSPPVFRESLWKGLPPQRPPLGKGFLSFGKGCGKFARNAIPTIKTEDVRSQSSFGFGGALLNRGFCHNIYTIPAFGANRVLCGKGKGIGKPSLQKGAGVSTCKGVPSTAMCRAPVPSRFRTPLHQSEISEAVSGFLNEVGGSASLAAVGSKFNLKRAKIESCGFHLDPPDEHGQILVSFPRSHREPAPSRKRPRDTSVSNAEVPDEATSNEITQFLLEAGGAATLGVVGSRFKMRKENFEAAGFVIGPPNATGQRNVAPAFSDIPLPPESKPKIKEEALPVAVHWASERHRPAPSSHRVEQNRLGVEAKGKTRKVFPREAQDAPFGRFNVSSPVAEGGLGLPRMFFSP</sequence>
<accession>A0A7S0ZYD7</accession>
<reference evidence="2" key="1">
    <citation type="submission" date="2021-01" db="EMBL/GenBank/DDBJ databases">
        <authorList>
            <person name="Corre E."/>
            <person name="Pelletier E."/>
            <person name="Niang G."/>
            <person name="Scheremetjew M."/>
            <person name="Finn R."/>
            <person name="Kale V."/>
            <person name="Holt S."/>
            <person name="Cochrane G."/>
            <person name="Meng A."/>
            <person name="Brown T."/>
            <person name="Cohen L."/>
        </authorList>
    </citation>
    <scope>NUCLEOTIDE SEQUENCE</scope>
</reference>
<gene>
    <name evidence="2" type="ORF">NSCI0253_LOCUS10283</name>
</gene>
<evidence type="ECO:0000256" key="1">
    <source>
        <dbReference type="SAM" id="MobiDB-lite"/>
    </source>
</evidence>
<organism evidence="2">
    <name type="scientific">Noctiluca scintillans</name>
    <name type="common">Sea sparkle</name>
    <name type="synonym">Red tide dinoflagellate</name>
    <dbReference type="NCBI Taxonomy" id="2966"/>
    <lineage>
        <taxon>Eukaryota</taxon>
        <taxon>Sar</taxon>
        <taxon>Alveolata</taxon>
        <taxon>Dinophyceae</taxon>
        <taxon>Noctilucales</taxon>
        <taxon>Noctilucaceae</taxon>
        <taxon>Noctiluca</taxon>
    </lineage>
</organism>
<proteinExistence type="predicted"/>
<protein>
    <submittedName>
        <fullName evidence="2">Uncharacterized protein</fullName>
    </submittedName>
</protein>
<dbReference type="AlphaFoldDB" id="A0A7S0ZYD7"/>
<name>A0A7S0ZYD7_NOCSC</name>
<feature type="region of interest" description="Disordered" evidence="1">
    <location>
        <begin position="310"/>
        <end position="340"/>
    </location>
</feature>
<dbReference type="EMBL" id="HBFQ01014880">
    <property type="protein sequence ID" value="CAD8835935.1"/>
    <property type="molecule type" value="Transcribed_RNA"/>
</dbReference>
<evidence type="ECO:0000313" key="2">
    <source>
        <dbReference type="EMBL" id="CAD8835935.1"/>
    </source>
</evidence>